<sequence>MNRLMIVTALGFSTAMGAALMAQTATAASPLPMPRPDAVNASFEPGIETRVIFVSAIDPQAPRSVGYGVNDSERVVFPVYFAEGWTVPTNEAETALRAAAEEITYRGLQNITVSAASAALTSPDPVTQREAEARVDAVTETLEKYGVPERWIAQPNTLSGV</sequence>
<protein>
    <recommendedName>
        <fullName evidence="4">OmpA-like domain-containing protein</fullName>
    </recommendedName>
</protein>
<reference evidence="2 3" key="1">
    <citation type="journal article" date="2011" name="Stand. Genomic Sci.">
        <title>Complete genome sequence of Parvibaculum lavamentivorans type strain (DS-1(T)).</title>
        <authorList>
            <person name="Schleheck D."/>
            <person name="Weiss M."/>
            <person name="Pitluck S."/>
            <person name="Bruce D."/>
            <person name="Land M.L."/>
            <person name="Han S."/>
            <person name="Saunders E."/>
            <person name="Tapia R."/>
            <person name="Detter C."/>
            <person name="Brettin T."/>
            <person name="Han J."/>
            <person name="Woyke T."/>
            <person name="Goodwin L."/>
            <person name="Pennacchio L."/>
            <person name="Nolan M."/>
            <person name="Cook A.M."/>
            <person name="Kjelleberg S."/>
            <person name="Thomas T."/>
        </authorList>
    </citation>
    <scope>NUCLEOTIDE SEQUENCE [LARGE SCALE GENOMIC DNA]</scope>
    <source>
        <strain evidence="3">DS-1 / DSM 13023 / NCIMB 13966</strain>
    </source>
</reference>
<dbReference type="EMBL" id="CP000774">
    <property type="protein sequence ID" value="ABS62116.1"/>
    <property type="molecule type" value="Genomic_DNA"/>
</dbReference>
<dbReference type="AlphaFoldDB" id="A7HQD3"/>
<name>A7HQD3_PARL1</name>
<evidence type="ECO:0000256" key="1">
    <source>
        <dbReference type="SAM" id="SignalP"/>
    </source>
</evidence>
<gene>
    <name evidence="2" type="ordered locus">Plav_0493</name>
</gene>
<keyword evidence="1" id="KW-0732">Signal</keyword>
<dbReference type="STRING" id="402881.Plav_0493"/>
<accession>A7HQD3</accession>
<keyword evidence="3" id="KW-1185">Reference proteome</keyword>
<evidence type="ECO:0000313" key="3">
    <source>
        <dbReference type="Proteomes" id="UP000006377"/>
    </source>
</evidence>
<feature type="signal peptide" evidence="1">
    <location>
        <begin position="1"/>
        <end position="27"/>
    </location>
</feature>
<dbReference type="RefSeq" id="WP_011995407.1">
    <property type="nucleotide sequence ID" value="NC_009719.1"/>
</dbReference>
<evidence type="ECO:0000313" key="2">
    <source>
        <dbReference type="EMBL" id="ABS62116.1"/>
    </source>
</evidence>
<feature type="chain" id="PRO_5002708138" description="OmpA-like domain-containing protein" evidence="1">
    <location>
        <begin position="28"/>
        <end position="161"/>
    </location>
</feature>
<organism evidence="2 3">
    <name type="scientific">Parvibaculum lavamentivorans (strain DS-1 / DSM 13023 / NCIMB 13966)</name>
    <dbReference type="NCBI Taxonomy" id="402881"/>
    <lineage>
        <taxon>Bacteria</taxon>
        <taxon>Pseudomonadati</taxon>
        <taxon>Pseudomonadota</taxon>
        <taxon>Alphaproteobacteria</taxon>
        <taxon>Hyphomicrobiales</taxon>
        <taxon>Parvibaculaceae</taxon>
        <taxon>Parvibaculum</taxon>
    </lineage>
</organism>
<proteinExistence type="predicted"/>
<dbReference type="Proteomes" id="UP000006377">
    <property type="component" value="Chromosome"/>
</dbReference>
<dbReference type="HOGENOM" id="CLU_1642112_0_0_5"/>
<evidence type="ECO:0008006" key="4">
    <source>
        <dbReference type="Google" id="ProtNLM"/>
    </source>
</evidence>
<dbReference type="KEGG" id="pla:Plav_0493"/>